<sequence>MLNTLIPSVILLGLVFVPLGIAIAAMLWQRRWEQRSDRRSPISERLLHQAGAQARQKMDALGDDMMERLAQLMLIGPLAMLVILLPRVRWDRLQLGWLNWLVIAGATAWVAWLVRSFTQLRRRRRQWREGMLAEIAAAQELDRLQAEGCFVLHDVPAGDFNIDHVVVAPHAVFAIETKSRRKPGKGKASANVGYDGTCLQFPGWKETRPIEQARAIADWLAKYLRDKTGEPVVVHPVVCLPGWFVSLVKGSAGAAVRVINPKMKSLFLDAGAAPLLTPAQRNRIVHALSERYPELTE</sequence>
<accession>A0A4R3MZF8</accession>
<proteinExistence type="predicted"/>
<keyword evidence="1" id="KW-1133">Transmembrane helix</keyword>
<dbReference type="EMBL" id="SMAP01000008">
    <property type="protein sequence ID" value="TCT21814.1"/>
    <property type="molecule type" value="Genomic_DNA"/>
</dbReference>
<dbReference type="Pfam" id="PF08378">
    <property type="entry name" value="NERD"/>
    <property type="match status" value="1"/>
</dbReference>
<evidence type="ECO:0000313" key="3">
    <source>
        <dbReference type="EMBL" id="TCT21814.1"/>
    </source>
</evidence>
<dbReference type="PROSITE" id="PS50965">
    <property type="entry name" value="NERD"/>
    <property type="match status" value="1"/>
</dbReference>
<dbReference type="Proteomes" id="UP000295414">
    <property type="component" value="Unassembled WGS sequence"/>
</dbReference>
<evidence type="ECO:0000256" key="1">
    <source>
        <dbReference type="SAM" id="Phobius"/>
    </source>
</evidence>
<feature type="domain" description="NERD" evidence="2">
    <location>
        <begin position="129"/>
        <end position="247"/>
    </location>
</feature>
<feature type="transmembrane region" description="Helical" evidence="1">
    <location>
        <begin position="65"/>
        <end position="85"/>
    </location>
</feature>
<keyword evidence="1" id="KW-0812">Transmembrane</keyword>
<feature type="transmembrane region" description="Helical" evidence="1">
    <location>
        <begin position="97"/>
        <end position="118"/>
    </location>
</feature>
<gene>
    <name evidence="3" type="ORF">EDC34_10833</name>
</gene>
<dbReference type="OrthoDB" id="572185at2"/>
<reference evidence="3 4" key="1">
    <citation type="submission" date="2019-03" db="EMBL/GenBank/DDBJ databases">
        <title>Genomic Encyclopedia of Type Strains, Phase IV (KMG-IV): sequencing the most valuable type-strain genomes for metagenomic binning, comparative biology and taxonomic classification.</title>
        <authorList>
            <person name="Goeker M."/>
        </authorList>
    </citation>
    <scope>NUCLEOTIDE SEQUENCE [LARGE SCALE GENOMIC DNA]</scope>
    <source>
        <strain evidence="3 4">DSM 13605</strain>
    </source>
</reference>
<evidence type="ECO:0000313" key="4">
    <source>
        <dbReference type="Proteomes" id="UP000295414"/>
    </source>
</evidence>
<organism evidence="3 4">
    <name type="scientific">Thermomonas haemolytica</name>
    <dbReference type="NCBI Taxonomy" id="141949"/>
    <lineage>
        <taxon>Bacteria</taxon>
        <taxon>Pseudomonadati</taxon>
        <taxon>Pseudomonadota</taxon>
        <taxon>Gammaproteobacteria</taxon>
        <taxon>Lysobacterales</taxon>
        <taxon>Lysobacteraceae</taxon>
        <taxon>Thermomonas</taxon>
    </lineage>
</organism>
<dbReference type="InterPro" id="IPR011528">
    <property type="entry name" value="NERD"/>
</dbReference>
<comment type="caution">
    <text evidence="3">The sequence shown here is derived from an EMBL/GenBank/DDBJ whole genome shotgun (WGS) entry which is preliminary data.</text>
</comment>
<dbReference type="RefSeq" id="WP_132982883.1">
    <property type="nucleotide sequence ID" value="NZ_MSZW01000048.1"/>
</dbReference>
<name>A0A4R3MZF8_9GAMM</name>
<keyword evidence="4" id="KW-1185">Reference proteome</keyword>
<feature type="transmembrane region" description="Helical" evidence="1">
    <location>
        <begin position="6"/>
        <end position="28"/>
    </location>
</feature>
<dbReference type="AlphaFoldDB" id="A0A4R3MZF8"/>
<evidence type="ECO:0000259" key="2">
    <source>
        <dbReference type="PROSITE" id="PS50965"/>
    </source>
</evidence>
<keyword evidence="1" id="KW-0472">Membrane</keyword>
<protein>
    <submittedName>
        <fullName evidence="3">Nuclease-like protein</fullName>
    </submittedName>
</protein>